<dbReference type="RefSeq" id="WP_089902857.1">
    <property type="nucleotide sequence ID" value="NZ_FOCI01000012.1"/>
</dbReference>
<dbReference type="Pfam" id="PF00639">
    <property type="entry name" value="Rotamase"/>
    <property type="match status" value="1"/>
</dbReference>
<dbReference type="InterPro" id="IPR046357">
    <property type="entry name" value="PPIase_dom_sf"/>
</dbReference>
<dbReference type="PROSITE" id="PS50198">
    <property type="entry name" value="PPIC_PPIASE_2"/>
    <property type="match status" value="1"/>
</dbReference>
<evidence type="ECO:0000256" key="6">
    <source>
        <dbReference type="ARBA" id="ARBA00023110"/>
    </source>
</evidence>
<name>A0A1H8F6G7_9RHOB</name>
<evidence type="ECO:0000256" key="8">
    <source>
        <dbReference type="ARBA" id="ARBA00030642"/>
    </source>
</evidence>
<feature type="signal peptide" evidence="11">
    <location>
        <begin position="1"/>
        <end position="25"/>
    </location>
</feature>
<feature type="domain" description="PpiC" evidence="12">
    <location>
        <begin position="163"/>
        <end position="259"/>
    </location>
</feature>
<accession>A0A1H8F6G7</accession>
<keyword evidence="6 10" id="KW-0697">Rotamase</keyword>
<comment type="catalytic activity">
    <reaction evidence="1">
        <text>[protein]-peptidylproline (omega=180) = [protein]-peptidylproline (omega=0)</text>
        <dbReference type="Rhea" id="RHEA:16237"/>
        <dbReference type="Rhea" id="RHEA-COMP:10747"/>
        <dbReference type="Rhea" id="RHEA-COMP:10748"/>
        <dbReference type="ChEBI" id="CHEBI:83833"/>
        <dbReference type="ChEBI" id="CHEBI:83834"/>
        <dbReference type="EC" id="5.2.1.8"/>
    </reaction>
</comment>
<evidence type="ECO:0000313" key="13">
    <source>
        <dbReference type="EMBL" id="SEN26678.1"/>
    </source>
</evidence>
<evidence type="ECO:0000256" key="1">
    <source>
        <dbReference type="ARBA" id="ARBA00000971"/>
    </source>
</evidence>
<evidence type="ECO:0000256" key="7">
    <source>
        <dbReference type="ARBA" id="ARBA00023235"/>
    </source>
</evidence>
<dbReference type="Proteomes" id="UP000199585">
    <property type="component" value="Unassembled WGS sequence"/>
</dbReference>
<dbReference type="PANTHER" id="PTHR47245">
    <property type="entry name" value="PEPTIDYLPROLYL ISOMERASE"/>
    <property type="match status" value="1"/>
</dbReference>
<feature type="chain" id="PRO_5011628623" description="Parvulin-like PPIase" evidence="11">
    <location>
        <begin position="26"/>
        <end position="396"/>
    </location>
</feature>
<dbReference type="EMBL" id="FOCI01000012">
    <property type="protein sequence ID" value="SEN26678.1"/>
    <property type="molecule type" value="Genomic_DNA"/>
</dbReference>
<comment type="similarity">
    <text evidence="2">Belongs to the PpiC/parvulin rotamase family.</text>
</comment>
<evidence type="ECO:0000256" key="3">
    <source>
        <dbReference type="ARBA" id="ARBA00013194"/>
    </source>
</evidence>
<reference evidence="13 14" key="1">
    <citation type="submission" date="2016-10" db="EMBL/GenBank/DDBJ databases">
        <authorList>
            <person name="de Groot N.N."/>
        </authorList>
    </citation>
    <scope>NUCLEOTIDE SEQUENCE [LARGE SCALE GENOMIC DNA]</scope>
    <source>
        <strain evidence="13 14">DSM 16213</strain>
    </source>
</reference>
<dbReference type="InterPro" id="IPR027304">
    <property type="entry name" value="Trigger_fact/SurA_dom_sf"/>
</dbReference>
<dbReference type="InterPro" id="IPR050245">
    <property type="entry name" value="PrsA_foldase"/>
</dbReference>
<evidence type="ECO:0000256" key="2">
    <source>
        <dbReference type="ARBA" id="ARBA00007656"/>
    </source>
</evidence>
<gene>
    <name evidence="13" type="ORF">SAMN04488003_11246</name>
</gene>
<dbReference type="Gene3D" id="1.10.4030.10">
    <property type="entry name" value="Porin chaperone SurA, peptide-binding domain"/>
    <property type="match status" value="1"/>
</dbReference>
<keyword evidence="14" id="KW-1185">Reference proteome</keyword>
<organism evidence="13 14">
    <name type="scientific">Loktanella fryxellensis</name>
    <dbReference type="NCBI Taxonomy" id="245187"/>
    <lineage>
        <taxon>Bacteria</taxon>
        <taxon>Pseudomonadati</taxon>
        <taxon>Pseudomonadota</taxon>
        <taxon>Alphaproteobacteria</taxon>
        <taxon>Rhodobacterales</taxon>
        <taxon>Roseobacteraceae</taxon>
        <taxon>Loktanella</taxon>
    </lineage>
</organism>
<evidence type="ECO:0000256" key="5">
    <source>
        <dbReference type="ARBA" id="ARBA00022729"/>
    </source>
</evidence>
<dbReference type="GO" id="GO:0003755">
    <property type="term" value="F:peptidyl-prolyl cis-trans isomerase activity"/>
    <property type="evidence" value="ECO:0007669"/>
    <property type="project" value="UniProtKB-KW"/>
</dbReference>
<evidence type="ECO:0000256" key="9">
    <source>
        <dbReference type="ARBA" id="ARBA00031484"/>
    </source>
</evidence>
<evidence type="ECO:0000256" key="4">
    <source>
        <dbReference type="ARBA" id="ARBA00018370"/>
    </source>
</evidence>
<evidence type="ECO:0000313" key="14">
    <source>
        <dbReference type="Proteomes" id="UP000199585"/>
    </source>
</evidence>
<dbReference type="SUPFAM" id="SSF54534">
    <property type="entry name" value="FKBP-like"/>
    <property type="match status" value="1"/>
</dbReference>
<dbReference type="Gene3D" id="3.10.50.40">
    <property type="match status" value="1"/>
</dbReference>
<keyword evidence="7 10" id="KW-0413">Isomerase</keyword>
<evidence type="ECO:0000256" key="11">
    <source>
        <dbReference type="SAM" id="SignalP"/>
    </source>
</evidence>
<dbReference type="OrthoDB" id="9791746at2"/>
<proteinExistence type="inferred from homology"/>
<dbReference type="InterPro" id="IPR000297">
    <property type="entry name" value="PPIase_PpiC"/>
</dbReference>
<protein>
    <recommendedName>
        <fullName evidence="4">Parvulin-like PPIase</fullName>
        <ecNumber evidence="3">5.2.1.8</ecNumber>
    </recommendedName>
    <alternativeName>
        <fullName evidence="8">Peptidyl-prolyl cis-trans isomerase plp</fullName>
    </alternativeName>
    <alternativeName>
        <fullName evidence="9">Rotamase plp</fullName>
    </alternativeName>
</protein>
<dbReference type="AlphaFoldDB" id="A0A1H8F6G7"/>
<dbReference type="PANTHER" id="PTHR47245:SF1">
    <property type="entry name" value="FOLDASE PROTEIN PRSA"/>
    <property type="match status" value="1"/>
</dbReference>
<dbReference type="SUPFAM" id="SSF109998">
    <property type="entry name" value="Triger factor/SurA peptide-binding domain-like"/>
    <property type="match status" value="1"/>
</dbReference>
<dbReference type="STRING" id="245187.SAMN04488003_11246"/>
<evidence type="ECO:0000259" key="12">
    <source>
        <dbReference type="PROSITE" id="PS50198"/>
    </source>
</evidence>
<evidence type="ECO:0000256" key="10">
    <source>
        <dbReference type="PROSITE-ProRule" id="PRU00278"/>
    </source>
</evidence>
<keyword evidence="5 11" id="KW-0732">Signal</keyword>
<dbReference type="EC" id="5.2.1.8" evidence="3"/>
<sequence length="396" mass="41840">MRPTHLLKALLTAALLPLSMGAAQAQFSPVITVNDSAITGYELDQRARLLTLFNTPGDVQTIAREQLIEERLKQEELDRRGVSLAPEGLAIEIDAFATRANLTGEQFVQLLAQNGVAQGTLEAFIEIGVTWRDYIRQRYAGQAQVTDADLAQAGGQPVPGADALELLLTEIIIAAPPPQAAEANAIAAQIAQVTSQAAFEAAARQYSALPSRDVGGRLEWLPLSNFPAGLQGLLAGLAVNEVTAPIPIPNGVALFQLRGIREVPQAQAAPTAIDYATYAVGGDRAAAQGVANRIDTCDDLYGVARGQPAAVLARETVAPDQIPQDIALELAKLDANETSVGISRGNTTLLVMMCARTYGDAAADPEALRTQLQAQRLSGFADALLADLRAQATIRP</sequence>